<feature type="non-terminal residue" evidence="1">
    <location>
        <position position="1"/>
    </location>
</feature>
<name>A0A0F9EJ48_9ZZZZ</name>
<reference evidence="1" key="1">
    <citation type="journal article" date="2015" name="Nature">
        <title>Complex archaea that bridge the gap between prokaryotes and eukaryotes.</title>
        <authorList>
            <person name="Spang A."/>
            <person name="Saw J.H."/>
            <person name="Jorgensen S.L."/>
            <person name="Zaremba-Niedzwiedzka K."/>
            <person name="Martijn J."/>
            <person name="Lind A.E."/>
            <person name="van Eijk R."/>
            <person name="Schleper C."/>
            <person name="Guy L."/>
            <person name="Ettema T.J."/>
        </authorList>
    </citation>
    <scope>NUCLEOTIDE SEQUENCE</scope>
</reference>
<protein>
    <submittedName>
        <fullName evidence="1">Uncharacterized protein</fullName>
    </submittedName>
</protein>
<sequence length="161" mass="19096">LYTYLLLEFLKTFSNIEEKGLNASPEEYTTELILYCDRIIKYAKEKIENNLVLIKVDGSLKTEQLYLEKKGKYYPQIISIPISNLNIKKKAKMSFIPYLIYDDILDIFSYNKKLLHEGKQLPLDMTIWKNKGIINKRSKLDKNYFQQQNFELQKISLDNIL</sequence>
<gene>
    <name evidence="1" type="ORF">LCGC14_2360940</name>
</gene>
<accession>A0A0F9EJ48</accession>
<dbReference type="EMBL" id="LAZR01034579">
    <property type="protein sequence ID" value="KKL44910.1"/>
    <property type="molecule type" value="Genomic_DNA"/>
</dbReference>
<comment type="caution">
    <text evidence="1">The sequence shown here is derived from an EMBL/GenBank/DDBJ whole genome shotgun (WGS) entry which is preliminary data.</text>
</comment>
<proteinExistence type="predicted"/>
<dbReference type="AlphaFoldDB" id="A0A0F9EJ48"/>
<organism evidence="1">
    <name type="scientific">marine sediment metagenome</name>
    <dbReference type="NCBI Taxonomy" id="412755"/>
    <lineage>
        <taxon>unclassified sequences</taxon>
        <taxon>metagenomes</taxon>
        <taxon>ecological metagenomes</taxon>
    </lineage>
</organism>
<evidence type="ECO:0000313" key="1">
    <source>
        <dbReference type="EMBL" id="KKL44910.1"/>
    </source>
</evidence>